<dbReference type="SUPFAM" id="SSF51735">
    <property type="entry name" value="NAD(P)-binding Rossmann-fold domains"/>
    <property type="match status" value="1"/>
</dbReference>
<accession>A0A1W1XNN5</accession>
<sequence>MEGDFGRRKRASVRLLKTSCVVPAPRDEVFHWHARPGALERLTPPWERVEVRKRSGGIEPGAEAFLRVWLGPVPLGWHARHTVCDPPRLFVDEQVSGPFASWRHEHHFEALNPGETLLTDEVRYRLRGPRWLRDRLDMHVRRRLEGTFRYRYRTLVEDIRLIRQYGVPPLRVVVTGSAGVIGSHLVPFLTAAGHEVVRLVRRRPKPGQGEVFWDPYAGVLDVDALGSVDAVIHLAGDPIGSGRWSEGKKRRILESRTRPTRFLAETMARMKEPPRVLVSASAVGIYGGRGDRLLMEEDPPGTGFLSQVCRRWEEAAQAFEGAGRLVRVRIGIALTPRGGALAELLPAARCRVVPVFGSGRQFWSWVHVDDVVGAIYHALCTESVQGPVNVTAPQPVRQEECVRTLGQVLGGCVVVRIPERIVGTAMGEKGREILFSSARVFPRRLLATGYRFRYPDLGQALAALLGRTAGKNPVTEQE</sequence>
<dbReference type="PANTHER" id="PTHR11092">
    <property type="entry name" value="SUGAR NUCLEOTIDE EPIMERASE RELATED"/>
    <property type="match status" value="1"/>
</dbReference>
<dbReference type="Gene3D" id="3.30.530.20">
    <property type="match status" value="1"/>
</dbReference>
<dbReference type="InterPro" id="IPR010099">
    <property type="entry name" value="SDR39U1"/>
</dbReference>
<name>A0A1W1XNN5_9BACT</name>
<dbReference type="SUPFAM" id="SSF55961">
    <property type="entry name" value="Bet v1-like"/>
    <property type="match status" value="1"/>
</dbReference>
<dbReference type="Pfam" id="PF03364">
    <property type="entry name" value="Polyketide_cyc"/>
    <property type="match status" value="1"/>
</dbReference>
<dbReference type="InterPro" id="IPR023393">
    <property type="entry name" value="START-like_dom_sf"/>
</dbReference>
<dbReference type="InterPro" id="IPR001509">
    <property type="entry name" value="Epimerase_deHydtase"/>
</dbReference>
<dbReference type="Gene3D" id="3.40.50.720">
    <property type="entry name" value="NAD(P)-binding Rossmann-like Domain"/>
    <property type="match status" value="1"/>
</dbReference>
<comment type="similarity">
    <text evidence="2">Belongs to the NAD(P)-dependent epimerase/dehydratase family. SDR39U1 subfamily.</text>
</comment>
<protein>
    <submittedName>
        <fullName evidence="6">Uncharacterized protein</fullName>
    </submittedName>
</protein>
<organism evidence="6 7">
    <name type="scientific">Desulfacinum hydrothermale DSM 13146</name>
    <dbReference type="NCBI Taxonomy" id="1121390"/>
    <lineage>
        <taxon>Bacteria</taxon>
        <taxon>Pseudomonadati</taxon>
        <taxon>Thermodesulfobacteriota</taxon>
        <taxon>Syntrophobacteria</taxon>
        <taxon>Syntrophobacterales</taxon>
        <taxon>Syntrophobacteraceae</taxon>
        <taxon>Desulfacinum</taxon>
    </lineage>
</organism>
<dbReference type="AlphaFoldDB" id="A0A1W1XNN5"/>
<feature type="domain" description="DUF1731" evidence="5">
    <location>
        <begin position="418"/>
        <end position="464"/>
    </location>
</feature>
<proteinExistence type="inferred from homology"/>
<evidence type="ECO:0000256" key="2">
    <source>
        <dbReference type="ARBA" id="ARBA00009353"/>
    </source>
</evidence>
<dbReference type="CDD" id="cd07820">
    <property type="entry name" value="SRPBCC_3"/>
    <property type="match status" value="1"/>
</dbReference>
<dbReference type="Proteomes" id="UP000192783">
    <property type="component" value="Unassembled WGS sequence"/>
</dbReference>
<reference evidence="6 7" key="1">
    <citation type="submission" date="2017-04" db="EMBL/GenBank/DDBJ databases">
        <authorList>
            <person name="Afonso C.L."/>
            <person name="Miller P.J."/>
            <person name="Scott M.A."/>
            <person name="Spackman E."/>
            <person name="Goraichik I."/>
            <person name="Dimitrov K.M."/>
            <person name="Suarez D.L."/>
            <person name="Swayne D.E."/>
        </authorList>
    </citation>
    <scope>NUCLEOTIDE SEQUENCE [LARGE SCALE GENOMIC DNA]</scope>
    <source>
        <strain evidence="6 7">DSM 13146</strain>
    </source>
</reference>
<dbReference type="Pfam" id="PF01370">
    <property type="entry name" value="Epimerase"/>
    <property type="match status" value="1"/>
</dbReference>
<evidence type="ECO:0000259" key="4">
    <source>
        <dbReference type="Pfam" id="PF03364"/>
    </source>
</evidence>
<gene>
    <name evidence="6" type="ORF">SAMN02746041_02204</name>
</gene>
<evidence type="ECO:0000259" key="3">
    <source>
        <dbReference type="Pfam" id="PF01370"/>
    </source>
</evidence>
<feature type="domain" description="NAD-dependent epimerase/dehydratase" evidence="3">
    <location>
        <begin position="172"/>
        <end position="381"/>
    </location>
</feature>
<feature type="domain" description="Coenzyme Q-binding protein COQ10 START" evidence="4">
    <location>
        <begin position="22"/>
        <end position="131"/>
    </location>
</feature>
<evidence type="ECO:0000256" key="1">
    <source>
        <dbReference type="ARBA" id="ARBA00008918"/>
    </source>
</evidence>
<evidence type="ECO:0000259" key="5">
    <source>
        <dbReference type="Pfam" id="PF08338"/>
    </source>
</evidence>
<dbReference type="Pfam" id="PF08338">
    <property type="entry name" value="DUF1731"/>
    <property type="match status" value="1"/>
</dbReference>
<keyword evidence="7" id="KW-1185">Reference proteome</keyword>
<dbReference type="InterPro" id="IPR005031">
    <property type="entry name" value="COQ10_START"/>
</dbReference>
<evidence type="ECO:0000313" key="7">
    <source>
        <dbReference type="Proteomes" id="UP000192783"/>
    </source>
</evidence>
<dbReference type="RefSeq" id="WP_084057942.1">
    <property type="nucleotide sequence ID" value="NZ_FWXF01000012.1"/>
</dbReference>
<dbReference type="PANTHER" id="PTHR11092:SF0">
    <property type="entry name" value="EPIMERASE FAMILY PROTEIN SDR39U1"/>
    <property type="match status" value="1"/>
</dbReference>
<dbReference type="OrthoDB" id="5292533at2"/>
<comment type="similarity">
    <text evidence="1">Belongs to the ribosome association toxin RatA family.</text>
</comment>
<dbReference type="NCBIfam" id="TIGR01777">
    <property type="entry name" value="yfcH"/>
    <property type="match status" value="1"/>
</dbReference>
<dbReference type="InterPro" id="IPR036291">
    <property type="entry name" value="NAD(P)-bd_dom_sf"/>
</dbReference>
<dbReference type="EMBL" id="FWXF01000012">
    <property type="protein sequence ID" value="SMC25131.1"/>
    <property type="molecule type" value="Genomic_DNA"/>
</dbReference>
<evidence type="ECO:0000313" key="6">
    <source>
        <dbReference type="EMBL" id="SMC25131.1"/>
    </source>
</evidence>
<dbReference type="InterPro" id="IPR013549">
    <property type="entry name" value="DUF1731"/>
</dbReference>
<dbReference type="STRING" id="1121390.SAMN02746041_02204"/>